<evidence type="ECO:0000256" key="7">
    <source>
        <dbReference type="ARBA" id="ARBA00025211"/>
    </source>
</evidence>
<dbReference type="InterPro" id="IPR050743">
    <property type="entry name" value="2-oxoacid_DH_E2_comp"/>
</dbReference>
<name>A0A2V1GXZ6_9GAMM</name>
<keyword evidence="13" id="KW-1185">Reference proteome</keyword>
<evidence type="ECO:0000256" key="5">
    <source>
        <dbReference type="ARBA" id="ARBA00022823"/>
    </source>
</evidence>
<evidence type="ECO:0000256" key="4">
    <source>
        <dbReference type="ARBA" id="ARBA00022737"/>
    </source>
</evidence>
<evidence type="ECO:0000256" key="9">
    <source>
        <dbReference type="RuleBase" id="RU361137"/>
    </source>
</evidence>
<organism evidence="12 13">
    <name type="scientific">Pelagibaculum spongiae</name>
    <dbReference type="NCBI Taxonomy" id="2080658"/>
    <lineage>
        <taxon>Bacteria</taxon>
        <taxon>Pseudomonadati</taxon>
        <taxon>Pseudomonadota</taxon>
        <taxon>Gammaproteobacteria</taxon>
        <taxon>Oceanospirillales</taxon>
        <taxon>Pelagibaculum</taxon>
    </lineage>
</organism>
<dbReference type="Gene3D" id="4.10.320.10">
    <property type="entry name" value="E3-binding domain"/>
    <property type="match status" value="1"/>
</dbReference>
<proteinExistence type="inferred from homology"/>
<keyword evidence="4" id="KW-0677">Repeat</keyword>
<evidence type="ECO:0000313" key="12">
    <source>
        <dbReference type="EMBL" id="PVZ71954.1"/>
    </source>
</evidence>
<dbReference type="PROSITE" id="PS50968">
    <property type="entry name" value="BIOTINYL_LIPOYL"/>
    <property type="match status" value="2"/>
</dbReference>
<dbReference type="SUPFAM" id="SSF47005">
    <property type="entry name" value="Peripheral subunit-binding domain of 2-oxo acid dehydrogenase complex"/>
    <property type="match status" value="1"/>
</dbReference>
<dbReference type="GO" id="GO:0006086">
    <property type="term" value="P:pyruvate decarboxylation to acetyl-CoA"/>
    <property type="evidence" value="ECO:0007669"/>
    <property type="project" value="UniProtKB-UniRule"/>
</dbReference>
<dbReference type="Pfam" id="PF00364">
    <property type="entry name" value="Biotin_lipoyl"/>
    <property type="match status" value="2"/>
</dbReference>
<dbReference type="EC" id="2.3.1.12" evidence="9"/>
<evidence type="ECO:0000256" key="6">
    <source>
        <dbReference type="ARBA" id="ARBA00023315"/>
    </source>
</evidence>
<dbReference type="OrthoDB" id="9805770at2"/>
<dbReference type="InterPro" id="IPR011053">
    <property type="entry name" value="Single_hybrid_motif"/>
</dbReference>
<keyword evidence="3 9" id="KW-0808">Transferase</keyword>
<comment type="caution">
    <text evidence="12">The sequence shown here is derived from an EMBL/GenBank/DDBJ whole genome shotgun (WGS) entry which is preliminary data.</text>
</comment>
<gene>
    <name evidence="12" type="primary">aceF</name>
    <name evidence="12" type="ORF">DC094_02720</name>
</gene>
<evidence type="ECO:0000259" key="10">
    <source>
        <dbReference type="PROSITE" id="PS50968"/>
    </source>
</evidence>
<feature type="domain" description="Lipoyl-binding" evidence="10">
    <location>
        <begin position="118"/>
        <end position="192"/>
    </location>
</feature>
<dbReference type="InterPro" id="IPR004167">
    <property type="entry name" value="PSBD"/>
</dbReference>
<dbReference type="InterPro" id="IPR023213">
    <property type="entry name" value="CAT-like_dom_sf"/>
</dbReference>
<dbReference type="GO" id="GO:0004742">
    <property type="term" value="F:dihydrolipoyllysine-residue acetyltransferase activity"/>
    <property type="evidence" value="ECO:0007669"/>
    <property type="project" value="UniProtKB-UniRule"/>
</dbReference>
<sequence length="555" mass="57947">MVEIRIPDIGADSSELIELHVAVGDSVAVEDALVTLESDKASMELPSPEAGVIKEICLKIGDKVSEGDLLIKLEVASAAVEAAPAEVAAPVEAAKPAEAAPAPAAAPVAAAVVASGAPEPVTVPDIGSDGQVDVIEVHVAVGDVIEAEQAIITLESDKASMEIPAPAAGKVTEIKVVVGDKVSLGDLVLMLEPVGAASAPAPVAESAPAPVAPAEKAPVAQAASPAAAVAPANVQPVNALYQVSSNIYASPAVRRLANRLGVNLTQVKGSGRSGRIKSEDVEAFVKQTMTQVQSGQTPVATSGAPVAGNGLQVADFPKMDFSKFGDVEVRPLNKIKRLTANFLHRNWVTIPHVTQFDEADITEMEAFRKAKGAKLKEQGIRLTPLVFMMKAAVHALQAEPEFNASLDETGENLVLKQYYHIGVAVDTPNGLVVPVIRDVDQKSLIELAEELGEISVKARKGLLKPSDMSGGCFTISSLGGIGGTSFTPIVNWPDVGILGISRSQMKPVWNGKEFEPRLMLPLALSYDHRVVDGAQAARFIVTLSAALNDLRNLLL</sequence>
<dbReference type="PROSITE" id="PS51826">
    <property type="entry name" value="PSBD"/>
    <property type="match status" value="1"/>
</dbReference>
<dbReference type="RefSeq" id="WP_116685543.1">
    <property type="nucleotide sequence ID" value="NZ_CAWNYD010000001.1"/>
</dbReference>
<evidence type="ECO:0000259" key="11">
    <source>
        <dbReference type="PROSITE" id="PS51826"/>
    </source>
</evidence>
<feature type="domain" description="Lipoyl-binding" evidence="10">
    <location>
        <begin position="1"/>
        <end position="74"/>
    </location>
</feature>
<feature type="domain" description="Peripheral subunit-binding (PSBD)" evidence="11">
    <location>
        <begin position="248"/>
        <end position="285"/>
    </location>
</feature>
<dbReference type="GO" id="GO:0045254">
    <property type="term" value="C:pyruvate dehydrogenase complex"/>
    <property type="evidence" value="ECO:0007669"/>
    <property type="project" value="UniProtKB-UniRule"/>
</dbReference>
<dbReference type="SUPFAM" id="SSF52777">
    <property type="entry name" value="CoA-dependent acyltransferases"/>
    <property type="match status" value="1"/>
</dbReference>
<comment type="catalytic activity">
    <reaction evidence="8 9">
        <text>N(6)-[(R)-dihydrolipoyl]-L-lysyl-[protein] + acetyl-CoA = N(6)-[(R)-S(8)-acetyldihydrolipoyl]-L-lysyl-[protein] + CoA</text>
        <dbReference type="Rhea" id="RHEA:17017"/>
        <dbReference type="Rhea" id="RHEA-COMP:10475"/>
        <dbReference type="Rhea" id="RHEA-COMP:10478"/>
        <dbReference type="ChEBI" id="CHEBI:57287"/>
        <dbReference type="ChEBI" id="CHEBI:57288"/>
        <dbReference type="ChEBI" id="CHEBI:83100"/>
        <dbReference type="ChEBI" id="CHEBI:83111"/>
        <dbReference type="EC" id="2.3.1.12"/>
    </reaction>
</comment>
<dbReference type="Pfam" id="PF02817">
    <property type="entry name" value="E3_binding"/>
    <property type="match status" value="1"/>
</dbReference>
<dbReference type="InterPro" id="IPR006256">
    <property type="entry name" value="AcTrfase_Pyrv_DH_cplx"/>
</dbReference>
<comment type="cofactor">
    <cofactor evidence="9">
        <name>(R)-lipoate</name>
        <dbReference type="ChEBI" id="CHEBI:83088"/>
    </cofactor>
    <text evidence="9">Binds 2 lipoyl cofactors covalently.</text>
</comment>
<dbReference type="GO" id="GO:0031405">
    <property type="term" value="F:lipoic acid binding"/>
    <property type="evidence" value="ECO:0007669"/>
    <property type="project" value="TreeGrafter"/>
</dbReference>
<comment type="similarity">
    <text evidence="1 9">Belongs to the 2-oxoacid dehydrogenase family.</text>
</comment>
<dbReference type="Pfam" id="PF00198">
    <property type="entry name" value="2-oxoacid_dh"/>
    <property type="match status" value="1"/>
</dbReference>
<dbReference type="CDD" id="cd06849">
    <property type="entry name" value="lipoyl_domain"/>
    <property type="match status" value="2"/>
</dbReference>
<keyword evidence="5 9" id="KW-0450">Lipoyl</keyword>
<evidence type="ECO:0000256" key="2">
    <source>
        <dbReference type="ARBA" id="ARBA00011484"/>
    </source>
</evidence>
<keyword evidence="6 9" id="KW-0012">Acyltransferase</keyword>
<comment type="subunit">
    <text evidence="2 9">Forms a 24-polypeptide structural core with octahedral symmetry.</text>
</comment>
<evidence type="ECO:0000256" key="1">
    <source>
        <dbReference type="ARBA" id="ARBA00007317"/>
    </source>
</evidence>
<dbReference type="FunFam" id="2.40.50.100:FF:000009">
    <property type="entry name" value="Acetyltransferase component of pyruvate dehydrogenase complex"/>
    <property type="match status" value="2"/>
</dbReference>
<dbReference type="GO" id="GO:0005737">
    <property type="term" value="C:cytoplasm"/>
    <property type="evidence" value="ECO:0007669"/>
    <property type="project" value="TreeGrafter"/>
</dbReference>
<dbReference type="InterPro" id="IPR001078">
    <property type="entry name" value="2-oxoacid_DH_actylTfrase"/>
</dbReference>
<dbReference type="NCBIfam" id="TIGR01348">
    <property type="entry name" value="PDHac_trf_long"/>
    <property type="match status" value="1"/>
</dbReference>
<evidence type="ECO:0000256" key="3">
    <source>
        <dbReference type="ARBA" id="ARBA00022679"/>
    </source>
</evidence>
<evidence type="ECO:0000313" key="13">
    <source>
        <dbReference type="Proteomes" id="UP000244906"/>
    </source>
</evidence>
<dbReference type="InterPro" id="IPR003016">
    <property type="entry name" value="2-oxoA_DH_lipoyl-BS"/>
</dbReference>
<protein>
    <recommendedName>
        <fullName evidence="9">Acetyltransferase component of pyruvate dehydrogenase complex</fullName>
        <ecNumber evidence="9">2.3.1.12</ecNumber>
    </recommendedName>
</protein>
<evidence type="ECO:0000256" key="8">
    <source>
        <dbReference type="ARBA" id="ARBA00048370"/>
    </source>
</evidence>
<dbReference type="Gene3D" id="3.30.559.10">
    <property type="entry name" value="Chloramphenicol acetyltransferase-like domain"/>
    <property type="match status" value="1"/>
</dbReference>
<dbReference type="AlphaFoldDB" id="A0A2V1GXZ6"/>
<comment type="function">
    <text evidence="7">The pyruvate dehydrogenase complex catalyzes the overall conversion of pyruvate to acetyl-CoA and CO(2). It contains multiple copies of three enzymatic components: pyruvate dehydrogenase (E1), dihydrolipoamide acetyltransferase (E2) and lipoamide dehydrogenase (E3).</text>
</comment>
<dbReference type="FunFam" id="3.30.559.10:FF:000004">
    <property type="entry name" value="Acetyltransferase component of pyruvate dehydrogenase complex"/>
    <property type="match status" value="1"/>
</dbReference>
<dbReference type="InterPro" id="IPR036625">
    <property type="entry name" value="E3-bd_dom_sf"/>
</dbReference>
<dbReference type="Gene3D" id="2.40.50.100">
    <property type="match status" value="2"/>
</dbReference>
<dbReference type="PANTHER" id="PTHR43178:SF2">
    <property type="entry name" value="DIHYDROLIPOYLLYSINE-RESIDUE ACETYLTRANSFERASE COMPONENT OF PYRUVATE DEHYDROGENASE COMPLEX"/>
    <property type="match status" value="1"/>
</dbReference>
<reference evidence="12 13" key="1">
    <citation type="submission" date="2018-04" db="EMBL/GenBank/DDBJ databases">
        <title>Thalassorhabdus spongiae gen. nov., sp. nov., isolated from a marine sponge in South-West Iceland.</title>
        <authorList>
            <person name="Knobloch S."/>
            <person name="Daussin A."/>
            <person name="Johannsson R."/>
            <person name="Marteinsson V.T."/>
        </authorList>
    </citation>
    <scope>NUCLEOTIDE SEQUENCE [LARGE SCALE GENOMIC DNA]</scope>
    <source>
        <strain evidence="12 13">Hp12</strain>
    </source>
</reference>
<dbReference type="PROSITE" id="PS00189">
    <property type="entry name" value="LIPOYL"/>
    <property type="match status" value="2"/>
</dbReference>
<dbReference type="PANTHER" id="PTHR43178">
    <property type="entry name" value="DIHYDROLIPOAMIDE ACETYLTRANSFERASE COMPONENT OF PYRUVATE DEHYDROGENASE COMPLEX"/>
    <property type="match status" value="1"/>
</dbReference>
<dbReference type="InterPro" id="IPR000089">
    <property type="entry name" value="Biotin_lipoyl"/>
</dbReference>
<dbReference type="EMBL" id="QDDL01000001">
    <property type="protein sequence ID" value="PVZ71954.1"/>
    <property type="molecule type" value="Genomic_DNA"/>
</dbReference>
<accession>A0A2V1GXZ6</accession>
<dbReference type="SUPFAM" id="SSF51230">
    <property type="entry name" value="Single hybrid motif"/>
    <property type="match status" value="2"/>
</dbReference>
<dbReference type="Proteomes" id="UP000244906">
    <property type="component" value="Unassembled WGS sequence"/>
</dbReference>